<dbReference type="InterPro" id="IPR013078">
    <property type="entry name" value="His_Pase_superF_clade-1"/>
</dbReference>
<dbReference type="GO" id="GO:0045820">
    <property type="term" value="P:negative regulation of glycolytic process"/>
    <property type="evidence" value="ECO:0007669"/>
    <property type="project" value="TreeGrafter"/>
</dbReference>
<feature type="binding site" evidence="3">
    <location>
        <begin position="13"/>
        <end position="20"/>
    </location>
    <ligand>
        <name>substrate</name>
    </ligand>
</feature>
<dbReference type="SUPFAM" id="SSF53254">
    <property type="entry name" value="Phosphoglycerate mutase-like"/>
    <property type="match status" value="1"/>
</dbReference>
<reference evidence="4" key="2">
    <citation type="submission" date="2023-10" db="EMBL/GenBank/DDBJ databases">
        <authorList>
            <person name="Koga R."/>
            <person name="Fukatsu T."/>
        </authorList>
    </citation>
    <scope>NUCLEOTIDE SEQUENCE</scope>
    <source>
        <strain evidence="4">Kw-01</strain>
    </source>
</reference>
<feature type="active site" description="Tele-phosphohistidine intermediate" evidence="2">
    <location>
        <position position="14"/>
    </location>
</feature>
<dbReference type="PANTHER" id="PTHR46517">
    <property type="entry name" value="FRUCTOSE-2,6-BISPHOSPHATASE TIGAR"/>
    <property type="match status" value="1"/>
</dbReference>
<sequence>MEYKYMLQIYLVRHGETEWNINDYIQGQSDSNLTEIGIKQINLVAKKMKYFGITHIISSDLGRAKKTANIISQLSGCDITYEPKLRELHMGILEGRAVNTLNHKEREWYKSLINGNIKTRIPNGETINELSQRMHDVLENCRFLPKNSIPVLVSHGIGLSILINRILGVPSNRKRRLRLRNCSISKIYYQDIQTKLFDGWFIETIGDISHLNTL</sequence>
<feature type="active site" description="Proton donor/acceptor" evidence="2">
    <location>
        <position position="87"/>
    </location>
</feature>
<dbReference type="CDD" id="cd07067">
    <property type="entry name" value="HP_PGM_like"/>
    <property type="match status" value="1"/>
</dbReference>
<dbReference type="InterPro" id="IPR051695">
    <property type="entry name" value="Phosphoglycerate_Mutase"/>
</dbReference>
<dbReference type="NCBIfam" id="NF002901">
    <property type="entry name" value="PRK03482.1"/>
    <property type="match status" value="1"/>
</dbReference>
<keyword evidence="1" id="KW-0378">Hydrolase</keyword>
<evidence type="ECO:0000313" key="4">
    <source>
        <dbReference type="EMBL" id="BET44713.1"/>
    </source>
</evidence>
<accession>A0AAT9G4S6</accession>
<name>A0AAT9G4S6_9ENTR</name>
<dbReference type="Gene3D" id="3.40.50.1240">
    <property type="entry name" value="Phosphoglycerate mutase-like"/>
    <property type="match status" value="1"/>
</dbReference>
<dbReference type="SMART" id="SM00855">
    <property type="entry name" value="PGAM"/>
    <property type="match status" value="1"/>
</dbReference>
<organism evidence="4">
    <name type="scientific">Candidatus Aschnera chinzeii</name>
    <dbReference type="NCBI Taxonomy" id="1485666"/>
    <lineage>
        <taxon>Bacteria</taxon>
        <taxon>Pseudomonadati</taxon>
        <taxon>Pseudomonadota</taxon>
        <taxon>Gammaproteobacteria</taxon>
        <taxon>Enterobacterales</taxon>
        <taxon>Enterobacteriaceae</taxon>
        <taxon>Candidatus Aschnera</taxon>
    </lineage>
</organism>
<dbReference type="InterPro" id="IPR029033">
    <property type="entry name" value="His_PPase_superfam"/>
</dbReference>
<reference evidence="4" key="1">
    <citation type="journal article" date="2023" name="Front. Microbiol.">
        <title>Genome analysis of Candidatus Aschnera chinzeii, the bacterial endosymbiont of the blood-sucking bat fly Penicillidia jenynsii (Insecta: Diptera: Nycteribiidae).</title>
        <authorList>
            <person name="Koga R."/>
            <person name="Moriyama M."/>
            <person name="Nozaki T."/>
            <person name="Fukatsu T."/>
        </authorList>
    </citation>
    <scope>NUCLEOTIDE SEQUENCE</scope>
    <source>
        <strain evidence="4">Kw-01</strain>
    </source>
</reference>
<gene>
    <name evidence="4" type="primary">gpmB</name>
    <name evidence="4" type="ORF">ACHINZ_3850</name>
</gene>
<dbReference type="PROSITE" id="PS00175">
    <property type="entry name" value="PG_MUTASE"/>
    <property type="match status" value="1"/>
</dbReference>
<proteinExistence type="predicted"/>
<evidence type="ECO:0000256" key="3">
    <source>
        <dbReference type="PIRSR" id="PIRSR613078-2"/>
    </source>
</evidence>
<dbReference type="GO" id="GO:0043456">
    <property type="term" value="P:regulation of pentose-phosphate shunt"/>
    <property type="evidence" value="ECO:0007669"/>
    <property type="project" value="TreeGrafter"/>
</dbReference>
<protein>
    <submittedName>
        <fullName evidence="4">2,3-diphosphoglycerate-dependent phosphoglycerate mutase GpmB</fullName>
    </submittedName>
</protein>
<dbReference type="AlphaFoldDB" id="A0AAT9G4S6"/>
<evidence type="ECO:0000256" key="2">
    <source>
        <dbReference type="PIRSR" id="PIRSR613078-1"/>
    </source>
</evidence>
<dbReference type="EMBL" id="AP028961">
    <property type="protein sequence ID" value="BET44713.1"/>
    <property type="molecule type" value="Genomic_DNA"/>
</dbReference>
<dbReference type="GO" id="GO:0004331">
    <property type="term" value="F:fructose-2,6-bisphosphate 2-phosphatase activity"/>
    <property type="evidence" value="ECO:0007669"/>
    <property type="project" value="TreeGrafter"/>
</dbReference>
<dbReference type="GO" id="GO:0005829">
    <property type="term" value="C:cytosol"/>
    <property type="evidence" value="ECO:0007669"/>
    <property type="project" value="TreeGrafter"/>
</dbReference>
<dbReference type="PANTHER" id="PTHR46517:SF1">
    <property type="entry name" value="FRUCTOSE-2,6-BISPHOSPHATASE TIGAR"/>
    <property type="match status" value="1"/>
</dbReference>
<evidence type="ECO:0000256" key="1">
    <source>
        <dbReference type="ARBA" id="ARBA00022801"/>
    </source>
</evidence>
<dbReference type="InterPro" id="IPR001345">
    <property type="entry name" value="PG/BPGM_mutase_AS"/>
</dbReference>
<feature type="binding site" evidence="3">
    <location>
        <position position="63"/>
    </location>
    <ligand>
        <name>substrate</name>
    </ligand>
</feature>
<dbReference type="Pfam" id="PF00300">
    <property type="entry name" value="His_Phos_1"/>
    <property type="match status" value="1"/>
</dbReference>